<dbReference type="AlphaFoldDB" id="A0ABD3NPV6"/>
<organism evidence="1 2">
    <name type="scientific">Stephanodiscus triporus</name>
    <dbReference type="NCBI Taxonomy" id="2934178"/>
    <lineage>
        <taxon>Eukaryota</taxon>
        <taxon>Sar</taxon>
        <taxon>Stramenopiles</taxon>
        <taxon>Ochrophyta</taxon>
        <taxon>Bacillariophyta</taxon>
        <taxon>Coscinodiscophyceae</taxon>
        <taxon>Thalassiosirophycidae</taxon>
        <taxon>Stephanodiscales</taxon>
        <taxon>Stephanodiscaceae</taxon>
        <taxon>Stephanodiscus</taxon>
    </lineage>
</organism>
<evidence type="ECO:0000313" key="2">
    <source>
        <dbReference type="Proteomes" id="UP001530315"/>
    </source>
</evidence>
<proteinExistence type="predicted"/>
<dbReference type="PANTHER" id="PTHR32301:SF6">
    <property type="entry name" value="GOLVESIN-RELATED"/>
    <property type="match status" value="1"/>
</dbReference>
<gene>
    <name evidence="1" type="ORF">ACHAW5_000144</name>
</gene>
<sequence>MTECYGLVPRVYSTTDELVRAGRMNAVDNDYVSFHDEEHNEVHRGRRPLFHFLATPHYQEGAGILTLKHKGRMIEARMILENKFLIGMSSDLVETVHKRLRLYFGWRELPDKVGCEAERVRSAKIFESRLVEKSHEWRFVAKRNRYDVKLYARAMAIFGDQKMRVPIHPIIRAEERAVVERAFFAGGHMRDVSDPRDDNDVPFFWHIPKASGTTVKEILSECYGLIRTEMIRPPSSLEVIPERGVLNVDLSTPDAVAIARRNGVADRGLADVFVSQLGLEGSTIFTPRHPGRAFTILRHPVKLAVSLFYYRRIATWEPTYRPEFNDITLQEYVETDGYYDNWMVRMLTNAKLGGLNEGHLDLARSILERKFVVGLSDHMDEAFRHFEMYFGWKEEKAGCVDLHLHSAPLNKNKYPDLEQGGAVWTVIANKNKYDMALYYYALELSNGSATKNDATSTLKSDWERIESLAQRGGRR</sequence>
<evidence type="ECO:0008006" key="3">
    <source>
        <dbReference type="Google" id="ProtNLM"/>
    </source>
</evidence>
<accession>A0ABD3NPV6</accession>
<dbReference type="Gene3D" id="3.40.50.300">
    <property type="entry name" value="P-loop containing nucleotide triphosphate hydrolases"/>
    <property type="match status" value="1"/>
</dbReference>
<dbReference type="InterPro" id="IPR053259">
    <property type="entry name" value="Golvesin-related_Golgi"/>
</dbReference>
<comment type="caution">
    <text evidence="1">The sequence shown here is derived from an EMBL/GenBank/DDBJ whole genome shotgun (WGS) entry which is preliminary data.</text>
</comment>
<keyword evidence="2" id="KW-1185">Reference proteome</keyword>
<dbReference type="PANTHER" id="PTHR32301">
    <property type="entry name" value="COUNTIN RECEPTOR CNR3-RELATED"/>
    <property type="match status" value="1"/>
</dbReference>
<reference evidence="1 2" key="1">
    <citation type="submission" date="2024-10" db="EMBL/GenBank/DDBJ databases">
        <title>Updated reference genomes for cyclostephanoid diatoms.</title>
        <authorList>
            <person name="Roberts W.R."/>
            <person name="Alverson A.J."/>
        </authorList>
    </citation>
    <scope>NUCLEOTIDE SEQUENCE [LARGE SCALE GENOMIC DNA]</scope>
    <source>
        <strain evidence="1 2">AJA276-08</strain>
    </source>
</reference>
<name>A0ABD3NPV6_9STRA</name>
<dbReference type="Proteomes" id="UP001530315">
    <property type="component" value="Unassembled WGS sequence"/>
</dbReference>
<dbReference type="EMBL" id="JALLAZ020001309">
    <property type="protein sequence ID" value="KAL3777157.1"/>
    <property type="molecule type" value="Genomic_DNA"/>
</dbReference>
<protein>
    <recommendedName>
        <fullName evidence="3">Sulfotransferase family protein</fullName>
    </recommendedName>
</protein>
<dbReference type="InterPro" id="IPR027417">
    <property type="entry name" value="P-loop_NTPase"/>
</dbReference>
<evidence type="ECO:0000313" key="1">
    <source>
        <dbReference type="EMBL" id="KAL3777157.1"/>
    </source>
</evidence>